<dbReference type="PANTHER" id="PTHR21621:SF0">
    <property type="entry name" value="BETA-CITRYLGLUTAMATE SYNTHASE B-RELATED"/>
    <property type="match status" value="1"/>
</dbReference>
<keyword evidence="1" id="KW-0547">Nucleotide-binding</keyword>
<dbReference type="Gene3D" id="3.30.470.20">
    <property type="entry name" value="ATP-grasp fold, B domain"/>
    <property type="match status" value="1"/>
</dbReference>
<keyword evidence="3" id="KW-0614">Plasmid</keyword>
<accession>A0ABY7LWG5</accession>
<dbReference type="PROSITE" id="PS50975">
    <property type="entry name" value="ATP_GRASP"/>
    <property type="match status" value="1"/>
</dbReference>
<gene>
    <name evidence="3" type="primary">gwsG</name>
    <name evidence="3" type="ORF">O3303_21540</name>
</gene>
<reference evidence="3 4" key="1">
    <citation type="submission" date="2022-12" db="EMBL/GenBank/DDBJ databases">
        <title>Hymenobacter canadensis sp. nov. isolated from lake water of the Cambridge Bay, Canada.</title>
        <authorList>
            <person name="Kim W.H."/>
            <person name="Lee Y.M."/>
        </authorList>
    </citation>
    <scope>NUCLEOTIDE SEQUENCE [LARGE SCALE GENOMIC DNA]</scope>
    <source>
        <strain evidence="3 4">PAMC 29467</strain>
        <plasmid evidence="3 4">unnamed2</plasmid>
    </source>
</reference>
<evidence type="ECO:0000259" key="2">
    <source>
        <dbReference type="PROSITE" id="PS50975"/>
    </source>
</evidence>
<feature type="domain" description="ATP-grasp" evidence="2">
    <location>
        <begin position="129"/>
        <end position="320"/>
    </location>
</feature>
<dbReference type="RefSeq" id="WP_269562283.1">
    <property type="nucleotide sequence ID" value="NZ_CP114769.1"/>
</dbReference>
<sequence>MILILTYQHYEQGTDAVVEWLLHQKEEFIKITIDDLASLKNDLDIDVTQNKIFYKGIDLINDIHVIWYRRFNKKVELQLDEQCEKLNSQLEREANVELSFLADYLFTALQGKKWMPNYKNIDVNKLEVTAEAHSLGILVPKTKILKSKSSLLDFYQDCNERIITKPIHHSGYFVRDNFAYSAYTTSITKNQILEGNETFFPSLFQERVEGDFEIRTFFMANKFYSTAILVNDNSNKNVDIKLNYQNKKNIAWVPYSLPEEYEANLIKLMHHLQLNTGSIDTIKTKDNKYYFLEVNPVGQYSAPAQRCNYNVEREIASWLAENNNPCIKN</sequence>
<evidence type="ECO:0000256" key="1">
    <source>
        <dbReference type="PROSITE-ProRule" id="PRU00409"/>
    </source>
</evidence>
<name>A0ABY7LWG5_9BACT</name>
<evidence type="ECO:0000313" key="4">
    <source>
        <dbReference type="Proteomes" id="UP001211005"/>
    </source>
</evidence>
<organism evidence="3 4">
    <name type="scientific">Hymenobacter canadensis</name>
    <dbReference type="NCBI Taxonomy" id="2999067"/>
    <lineage>
        <taxon>Bacteria</taxon>
        <taxon>Pseudomonadati</taxon>
        <taxon>Bacteroidota</taxon>
        <taxon>Cytophagia</taxon>
        <taxon>Cytophagales</taxon>
        <taxon>Hymenobacteraceae</taxon>
        <taxon>Hymenobacter</taxon>
    </lineage>
</organism>
<evidence type="ECO:0000313" key="3">
    <source>
        <dbReference type="EMBL" id="WBA44262.1"/>
    </source>
</evidence>
<dbReference type="PANTHER" id="PTHR21621">
    <property type="entry name" value="RIBOSOMAL PROTEIN S6 MODIFICATION PROTEIN"/>
    <property type="match status" value="1"/>
</dbReference>
<keyword evidence="1" id="KW-0067">ATP-binding</keyword>
<dbReference type="InterPro" id="IPR026455">
    <property type="entry name" value="GRASP_w_spasm"/>
</dbReference>
<keyword evidence="4" id="KW-1185">Reference proteome</keyword>
<dbReference type="NCBIfam" id="TIGR04192">
    <property type="entry name" value="GRASP_w_spasm"/>
    <property type="match status" value="1"/>
</dbReference>
<dbReference type="InterPro" id="IPR011761">
    <property type="entry name" value="ATP-grasp"/>
</dbReference>
<dbReference type="Proteomes" id="UP001211005">
    <property type="component" value="Plasmid unnamed2"/>
</dbReference>
<dbReference type="SUPFAM" id="SSF56059">
    <property type="entry name" value="Glutathione synthetase ATP-binding domain-like"/>
    <property type="match status" value="1"/>
</dbReference>
<proteinExistence type="predicted"/>
<dbReference type="EMBL" id="CP114769">
    <property type="protein sequence ID" value="WBA44262.1"/>
    <property type="molecule type" value="Genomic_DNA"/>
</dbReference>
<protein>
    <submittedName>
        <fullName evidence="3">Grasp-with-spasm system ATP-grasp peptide maturase</fullName>
    </submittedName>
</protein>
<geneLocation type="plasmid" evidence="3 4">
    <name>unnamed2</name>
</geneLocation>